<feature type="binding site" evidence="8 13">
    <location>
        <position position="260"/>
    </location>
    <ligand>
        <name>Zn(2+)</name>
        <dbReference type="ChEBI" id="CHEBI:29105"/>
    </ligand>
</feature>
<evidence type="ECO:0000256" key="14">
    <source>
        <dbReference type="RuleBase" id="RU004175"/>
    </source>
</evidence>
<dbReference type="OrthoDB" id="9805269at2"/>
<dbReference type="GO" id="GO:0005829">
    <property type="term" value="C:cytosol"/>
    <property type="evidence" value="ECO:0007669"/>
    <property type="project" value="TreeGrafter"/>
</dbReference>
<dbReference type="FunFam" id="3.40.50.1980:FF:000001">
    <property type="entry name" value="Histidinol dehydrogenase"/>
    <property type="match status" value="1"/>
</dbReference>
<organism evidence="15 16">
    <name type="scientific">Maledivibacter halophilus</name>
    <dbReference type="NCBI Taxonomy" id="36842"/>
    <lineage>
        <taxon>Bacteria</taxon>
        <taxon>Bacillati</taxon>
        <taxon>Bacillota</taxon>
        <taxon>Clostridia</taxon>
        <taxon>Peptostreptococcales</taxon>
        <taxon>Caminicellaceae</taxon>
        <taxon>Maledivibacter</taxon>
    </lineage>
</organism>
<feature type="binding site" evidence="8 13">
    <location>
        <position position="257"/>
    </location>
    <ligand>
        <name>Zn(2+)</name>
        <dbReference type="ChEBI" id="CHEBI:29105"/>
    </ligand>
</feature>
<feature type="binding site" evidence="8 13">
    <location>
        <position position="359"/>
    </location>
    <ligand>
        <name>Zn(2+)</name>
        <dbReference type="ChEBI" id="CHEBI:29105"/>
    </ligand>
</feature>
<feature type="binding site" evidence="8 11">
    <location>
        <position position="127"/>
    </location>
    <ligand>
        <name>NAD(+)</name>
        <dbReference type="ChEBI" id="CHEBI:57540"/>
    </ligand>
</feature>
<reference evidence="15 16" key="1">
    <citation type="submission" date="2017-02" db="EMBL/GenBank/DDBJ databases">
        <authorList>
            <person name="Peterson S.W."/>
        </authorList>
    </citation>
    <scope>NUCLEOTIDE SEQUENCE [LARGE SCALE GENOMIC DNA]</scope>
    <source>
        <strain evidence="15 16">M1</strain>
    </source>
</reference>
<dbReference type="PRINTS" id="PR00083">
    <property type="entry name" value="HOLDHDRGNASE"/>
</dbReference>
<dbReference type="GO" id="GO:0051287">
    <property type="term" value="F:NAD binding"/>
    <property type="evidence" value="ECO:0007669"/>
    <property type="project" value="InterPro"/>
</dbReference>
<accession>A0A1T5M9V9</accession>
<dbReference type="Gene3D" id="3.40.50.1980">
    <property type="entry name" value="Nitrogenase molybdenum iron protein domain"/>
    <property type="match status" value="2"/>
</dbReference>
<keyword evidence="5 8" id="KW-0862">Zinc</keyword>
<dbReference type="InterPro" id="IPR012131">
    <property type="entry name" value="Hstdl_DH"/>
</dbReference>
<evidence type="ECO:0000256" key="5">
    <source>
        <dbReference type="ARBA" id="ARBA00022833"/>
    </source>
</evidence>
<dbReference type="InterPro" id="IPR001692">
    <property type="entry name" value="Histidinol_DH_CS"/>
</dbReference>
<dbReference type="SUPFAM" id="SSF53720">
    <property type="entry name" value="ALDH-like"/>
    <property type="match status" value="1"/>
</dbReference>
<evidence type="ECO:0000256" key="3">
    <source>
        <dbReference type="ARBA" id="ARBA00012965"/>
    </source>
</evidence>
<dbReference type="PIRSF" id="PIRSF000099">
    <property type="entry name" value="Histidinol_dh"/>
    <property type="match status" value="1"/>
</dbReference>
<dbReference type="InterPro" id="IPR016161">
    <property type="entry name" value="Ald_DH/histidinol_DH"/>
</dbReference>
<feature type="active site" description="Proton acceptor" evidence="8 10">
    <location>
        <position position="325"/>
    </location>
</feature>
<name>A0A1T5M9V9_9FIRM</name>
<comment type="cofactor">
    <cofactor evidence="8 13">
        <name>Zn(2+)</name>
        <dbReference type="ChEBI" id="CHEBI:29105"/>
    </cofactor>
    <text evidence="8 13">Binds 1 zinc ion per subunit.</text>
</comment>
<dbReference type="PANTHER" id="PTHR21256:SF2">
    <property type="entry name" value="HISTIDINE BIOSYNTHESIS TRIFUNCTIONAL PROTEIN"/>
    <property type="match status" value="1"/>
</dbReference>
<comment type="function">
    <text evidence="1 8">Catalyzes the sequential NAD-dependent oxidations of L-histidinol to L-histidinaldehyde and then to L-histidine.</text>
</comment>
<dbReference type="RefSeq" id="WP_079494510.1">
    <property type="nucleotide sequence ID" value="NZ_FUZT01000012.1"/>
</dbReference>
<dbReference type="GO" id="GO:0008270">
    <property type="term" value="F:zinc ion binding"/>
    <property type="evidence" value="ECO:0007669"/>
    <property type="project" value="UniProtKB-UniRule"/>
</dbReference>
<dbReference type="STRING" id="36842.SAMN02194393_04299"/>
<comment type="catalytic activity">
    <reaction evidence="7 8">
        <text>L-histidinol + 2 NAD(+) + H2O = L-histidine + 2 NADH + 3 H(+)</text>
        <dbReference type="Rhea" id="RHEA:20641"/>
        <dbReference type="ChEBI" id="CHEBI:15377"/>
        <dbReference type="ChEBI" id="CHEBI:15378"/>
        <dbReference type="ChEBI" id="CHEBI:57540"/>
        <dbReference type="ChEBI" id="CHEBI:57595"/>
        <dbReference type="ChEBI" id="CHEBI:57699"/>
        <dbReference type="ChEBI" id="CHEBI:57945"/>
        <dbReference type="EC" id="1.1.1.23"/>
    </reaction>
</comment>
<feature type="binding site" evidence="8 12">
    <location>
        <position position="257"/>
    </location>
    <ligand>
        <name>substrate</name>
    </ligand>
</feature>
<evidence type="ECO:0000256" key="13">
    <source>
        <dbReference type="PIRSR" id="PIRSR000099-4"/>
    </source>
</evidence>
<dbReference type="HAMAP" id="MF_01024">
    <property type="entry name" value="HisD"/>
    <property type="match status" value="1"/>
</dbReference>
<feature type="active site" description="Proton acceptor" evidence="8 10">
    <location>
        <position position="326"/>
    </location>
</feature>
<dbReference type="EC" id="1.1.1.23" evidence="3 8"/>
<evidence type="ECO:0000313" key="16">
    <source>
        <dbReference type="Proteomes" id="UP000190285"/>
    </source>
</evidence>
<evidence type="ECO:0000256" key="4">
    <source>
        <dbReference type="ARBA" id="ARBA00022723"/>
    </source>
</evidence>
<evidence type="ECO:0000256" key="1">
    <source>
        <dbReference type="ARBA" id="ARBA00003850"/>
    </source>
</evidence>
<dbReference type="EMBL" id="FUZT01000012">
    <property type="protein sequence ID" value="SKC84925.1"/>
    <property type="molecule type" value="Genomic_DNA"/>
</dbReference>
<dbReference type="CDD" id="cd06572">
    <property type="entry name" value="Histidinol_dh"/>
    <property type="match status" value="1"/>
</dbReference>
<comment type="similarity">
    <text evidence="2 8 9 14">Belongs to the histidinol dehydrogenase family.</text>
</comment>
<dbReference type="Gene3D" id="1.20.5.1300">
    <property type="match status" value="1"/>
</dbReference>
<dbReference type="GO" id="GO:0004399">
    <property type="term" value="F:histidinol dehydrogenase activity"/>
    <property type="evidence" value="ECO:0007669"/>
    <property type="project" value="UniProtKB-UniRule"/>
</dbReference>
<feature type="binding site" evidence="8 12">
    <location>
        <position position="235"/>
    </location>
    <ligand>
        <name>substrate</name>
    </ligand>
</feature>
<feature type="binding site" evidence="8 11">
    <location>
        <position position="212"/>
    </location>
    <ligand>
        <name>NAD(+)</name>
        <dbReference type="ChEBI" id="CHEBI:57540"/>
    </ligand>
</feature>
<dbReference type="UniPathway" id="UPA00031">
    <property type="reaction ID" value="UER00014"/>
</dbReference>
<evidence type="ECO:0000256" key="12">
    <source>
        <dbReference type="PIRSR" id="PIRSR000099-3"/>
    </source>
</evidence>
<keyword evidence="16" id="KW-1185">Reference proteome</keyword>
<dbReference type="NCBIfam" id="TIGR00069">
    <property type="entry name" value="hisD"/>
    <property type="match status" value="1"/>
</dbReference>
<dbReference type="GO" id="GO:0000105">
    <property type="term" value="P:L-histidine biosynthetic process"/>
    <property type="evidence" value="ECO:0007669"/>
    <property type="project" value="UniProtKB-UniRule"/>
</dbReference>
<feature type="binding site" evidence="8 11">
    <location>
        <position position="189"/>
    </location>
    <ligand>
        <name>NAD(+)</name>
        <dbReference type="ChEBI" id="CHEBI:57540"/>
    </ligand>
</feature>
<evidence type="ECO:0000256" key="8">
    <source>
        <dbReference type="HAMAP-Rule" id="MF_01024"/>
    </source>
</evidence>
<evidence type="ECO:0000256" key="10">
    <source>
        <dbReference type="PIRSR" id="PIRSR000099-1"/>
    </source>
</evidence>
<feature type="binding site" evidence="8 12">
    <location>
        <position position="260"/>
    </location>
    <ligand>
        <name>substrate</name>
    </ligand>
</feature>
<comment type="pathway">
    <text evidence="8">Amino-acid biosynthesis; L-histidine biosynthesis; L-histidine from 5-phospho-alpha-D-ribose 1-diphosphate: step 9/9.</text>
</comment>
<keyword evidence="4 8" id="KW-0479">Metal-binding</keyword>
<evidence type="ECO:0000256" key="7">
    <source>
        <dbReference type="ARBA" id="ARBA00049489"/>
    </source>
</evidence>
<evidence type="ECO:0000256" key="6">
    <source>
        <dbReference type="ARBA" id="ARBA00023002"/>
    </source>
</evidence>
<gene>
    <name evidence="8" type="primary">hisD</name>
    <name evidence="15" type="ORF">SAMN02194393_04299</name>
</gene>
<evidence type="ECO:0000256" key="2">
    <source>
        <dbReference type="ARBA" id="ARBA00010178"/>
    </source>
</evidence>
<proteinExistence type="inferred from homology"/>
<feature type="binding site" evidence="8 12">
    <location>
        <position position="413"/>
    </location>
    <ligand>
        <name>substrate</name>
    </ligand>
</feature>
<evidence type="ECO:0000313" key="15">
    <source>
        <dbReference type="EMBL" id="SKC84925.1"/>
    </source>
</evidence>
<evidence type="ECO:0000256" key="9">
    <source>
        <dbReference type="PIRNR" id="PIRNR000099"/>
    </source>
</evidence>
<keyword evidence="8 11" id="KW-0520">NAD</keyword>
<feature type="binding site" evidence="8 12">
    <location>
        <position position="326"/>
    </location>
    <ligand>
        <name>substrate</name>
    </ligand>
</feature>
<dbReference type="PROSITE" id="PS00611">
    <property type="entry name" value="HISOL_DEHYDROGENASE"/>
    <property type="match status" value="1"/>
</dbReference>
<keyword evidence="8" id="KW-0028">Amino-acid biosynthesis</keyword>
<evidence type="ECO:0000256" key="11">
    <source>
        <dbReference type="PIRSR" id="PIRSR000099-2"/>
    </source>
</evidence>
<feature type="binding site" evidence="8 12">
    <location>
        <position position="359"/>
    </location>
    <ligand>
        <name>substrate</name>
    </ligand>
</feature>
<dbReference type="Proteomes" id="UP000190285">
    <property type="component" value="Unassembled WGS sequence"/>
</dbReference>
<keyword evidence="6 8" id="KW-0560">Oxidoreductase</keyword>
<sequence length="426" mass="47088">MEIIEINGVNYKGKADELLSRGENDFSKIDRIVYEILDNVKRNGDKALFEYTSKFDNVILKELRVSENEIDEAVQIVGEEFIDILKEARENIESYHKKQLQDSWITNDKEGIILGQLIRPLDRVGIYAPGGKAAYPSTVLMNGIPAKVAGVNSIAMVTPPDKNGKINPYILAAAKVAGIDEIYKIGGAQSIAALAYGTKAVKPVDKIVGPGNIYVARAKRAVFGLVDIDMIAGPSEICIIADENKNPKFIAADLLSQSEHDEMASSILITTSKNLALEVEKEVKRQTMESERKEIIEKSLEDYGYIFVVRNIEEAIKISNEIAPEHLEIMIDNPFEMLSKIKNAGAIFLGEYTPEPVGDYFAGPNHTLPTSGTAKFSSPLGTYDFIKKSSLLYYSKEALENIKDKVISFSQAEGLFAHGNSIKVRF</sequence>
<dbReference type="AlphaFoldDB" id="A0A1T5M9V9"/>
<protein>
    <recommendedName>
        <fullName evidence="3 8">Histidinol dehydrogenase</fullName>
        <shortName evidence="8">HDH</shortName>
        <ecNumber evidence="3 8">1.1.1.23</ecNumber>
    </recommendedName>
</protein>
<dbReference type="FunFam" id="3.40.50.1980:FF:000026">
    <property type="entry name" value="Histidinol dehydrogenase"/>
    <property type="match status" value="1"/>
</dbReference>
<feature type="binding site" evidence="8 13">
    <location>
        <position position="418"/>
    </location>
    <ligand>
        <name>Zn(2+)</name>
        <dbReference type="ChEBI" id="CHEBI:29105"/>
    </ligand>
</feature>
<keyword evidence="8" id="KW-0368">Histidine biosynthesis</keyword>
<feature type="binding site" evidence="8 12">
    <location>
        <position position="418"/>
    </location>
    <ligand>
        <name>substrate</name>
    </ligand>
</feature>
<dbReference type="Pfam" id="PF00815">
    <property type="entry name" value="Histidinol_dh"/>
    <property type="match status" value="1"/>
</dbReference>
<dbReference type="InterPro" id="IPR022695">
    <property type="entry name" value="Histidinol_DH_monofunct"/>
</dbReference>
<dbReference type="PANTHER" id="PTHR21256">
    <property type="entry name" value="HISTIDINOL DEHYDROGENASE HDH"/>
    <property type="match status" value="1"/>
</dbReference>